<dbReference type="SUPFAM" id="SSF54928">
    <property type="entry name" value="RNA-binding domain, RBD"/>
    <property type="match status" value="2"/>
</dbReference>
<dbReference type="GO" id="GO:0003723">
    <property type="term" value="F:RNA binding"/>
    <property type="evidence" value="ECO:0007669"/>
    <property type="project" value="UniProtKB-UniRule"/>
</dbReference>
<keyword evidence="5" id="KW-1185">Reference proteome</keyword>
<evidence type="ECO:0000256" key="1">
    <source>
        <dbReference type="PROSITE-ProRule" id="PRU00176"/>
    </source>
</evidence>
<dbReference type="InterPro" id="IPR034825">
    <property type="entry name" value="CID8-like_RRM2"/>
</dbReference>
<comment type="caution">
    <text evidence="4">The sequence shown here is derived from an EMBL/GenBank/DDBJ whole genome shotgun (WGS) entry which is preliminary data.</text>
</comment>
<sequence>MNRRDMDSYGQGGQSFSHFNAGYMQQQHQQRRTYDHGPAMGVPAMIPPMMYPPYGYIGMNSYQPMPMMPGSMELGHMGPSDVDMLTNRMGGMRLQHEQNLNMEVGYGRGNSFRSQQYSPMMEQTSALSGGSNSKGRQGHNQNSAKRRNQRGLEDKTQRTVYISSIDLKVTEAQLASFFMDCGEVLDCRICGDPNSATRFAFIEFTEVEGAERALDRTGIMLGSLPLRILPSKTAIVPVKRELMPSSQDDVERCGRTVYVTNIDKRVDRVDVRGFFEQLCGKVCKLRLLGDSAHSTRIAFVEFVGAEAAMAALNCSGAILGSLPIRVSPSKTPVRSEHTGSSSNNTPHNQNSRSGPIQPPQHQRQDSLPNPVSPPQEPPVNTRTLSAETESSSPDSVDDQGGDVEEA</sequence>
<evidence type="ECO:0000259" key="3">
    <source>
        <dbReference type="PROSITE" id="PS50102"/>
    </source>
</evidence>
<dbReference type="Gene3D" id="3.30.70.330">
    <property type="match status" value="2"/>
</dbReference>
<dbReference type="SMART" id="SM00360">
    <property type="entry name" value="RRM"/>
    <property type="match status" value="2"/>
</dbReference>
<feature type="compositionally biased region" description="Polar residues" evidence="2">
    <location>
        <begin position="381"/>
        <end position="394"/>
    </location>
</feature>
<keyword evidence="1" id="KW-0694">RNA-binding</keyword>
<reference evidence="4 5" key="1">
    <citation type="submission" date="2017-08" db="EMBL/GenBank/DDBJ databases">
        <title>Acidophilic green algal genome provides insights into adaptation to an acidic environment.</title>
        <authorList>
            <person name="Hirooka S."/>
            <person name="Hirose Y."/>
            <person name="Kanesaki Y."/>
            <person name="Higuchi S."/>
            <person name="Fujiwara T."/>
            <person name="Onuma R."/>
            <person name="Era A."/>
            <person name="Ohbayashi R."/>
            <person name="Uzuka A."/>
            <person name="Nozaki H."/>
            <person name="Yoshikawa H."/>
            <person name="Miyagishima S.Y."/>
        </authorList>
    </citation>
    <scope>NUCLEOTIDE SEQUENCE [LARGE SCALE GENOMIC DNA]</scope>
    <source>
        <strain evidence="4 5">NIES-2499</strain>
    </source>
</reference>
<dbReference type="Pfam" id="PF00076">
    <property type="entry name" value="RRM_1"/>
    <property type="match status" value="2"/>
</dbReference>
<evidence type="ECO:0000256" key="2">
    <source>
        <dbReference type="SAM" id="MobiDB-lite"/>
    </source>
</evidence>
<feature type="region of interest" description="Disordered" evidence="2">
    <location>
        <begin position="107"/>
        <end position="155"/>
    </location>
</feature>
<proteinExistence type="predicted"/>
<dbReference type="EMBL" id="BEGY01000001">
    <property type="protein sequence ID" value="GAX72928.1"/>
    <property type="molecule type" value="Genomic_DNA"/>
</dbReference>
<dbReference type="PANTHER" id="PTHR32343">
    <property type="entry name" value="SERINE/ARGININE-RICH SPLICING FACTOR"/>
    <property type="match status" value="1"/>
</dbReference>
<dbReference type="PROSITE" id="PS50102">
    <property type="entry name" value="RRM"/>
    <property type="match status" value="2"/>
</dbReference>
<feature type="domain" description="RRM" evidence="3">
    <location>
        <begin position="158"/>
        <end position="233"/>
    </location>
</feature>
<feature type="compositionally biased region" description="Polar residues" evidence="2">
    <location>
        <begin position="111"/>
        <end position="143"/>
    </location>
</feature>
<dbReference type="AlphaFoldDB" id="A0A250WQ24"/>
<feature type="region of interest" description="Disordered" evidence="2">
    <location>
        <begin position="326"/>
        <end position="406"/>
    </location>
</feature>
<protein>
    <recommendedName>
        <fullName evidence="3">RRM domain-containing protein</fullName>
    </recommendedName>
</protein>
<accession>A0A250WQ24</accession>
<name>A0A250WQ24_9CHLO</name>
<dbReference type="Proteomes" id="UP000232323">
    <property type="component" value="Unassembled WGS sequence"/>
</dbReference>
<feature type="compositionally biased region" description="Polar residues" evidence="2">
    <location>
        <begin position="328"/>
        <end position="367"/>
    </location>
</feature>
<dbReference type="InterPro" id="IPR012677">
    <property type="entry name" value="Nucleotide-bd_a/b_plait_sf"/>
</dbReference>
<evidence type="ECO:0000313" key="5">
    <source>
        <dbReference type="Proteomes" id="UP000232323"/>
    </source>
</evidence>
<dbReference type="CDD" id="cd12460">
    <property type="entry name" value="RRM2_CID8_like"/>
    <property type="match status" value="1"/>
</dbReference>
<dbReference type="STRING" id="1157962.A0A250WQ24"/>
<dbReference type="InterPro" id="IPR035979">
    <property type="entry name" value="RBD_domain_sf"/>
</dbReference>
<feature type="domain" description="RRM" evidence="3">
    <location>
        <begin position="255"/>
        <end position="331"/>
    </location>
</feature>
<evidence type="ECO:0000313" key="4">
    <source>
        <dbReference type="EMBL" id="GAX72928.1"/>
    </source>
</evidence>
<gene>
    <name evidence="4" type="ORF">CEUSTIGMA_g383.t1</name>
</gene>
<organism evidence="4 5">
    <name type="scientific">Chlamydomonas eustigma</name>
    <dbReference type="NCBI Taxonomy" id="1157962"/>
    <lineage>
        <taxon>Eukaryota</taxon>
        <taxon>Viridiplantae</taxon>
        <taxon>Chlorophyta</taxon>
        <taxon>core chlorophytes</taxon>
        <taxon>Chlorophyceae</taxon>
        <taxon>CS clade</taxon>
        <taxon>Chlamydomonadales</taxon>
        <taxon>Chlamydomonadaceae</taxon>
        <taxon>Chlamydomonas</taxon>
    </lineage>
</organism>
<feature type="compositionally biased region" description="Acidic residues" evidence="2">
    <location>
        <begin position="395"/>
        <end position="406"/>
    </location>
</feature>
<dbReference type="InterPro" id="IPR000504">
    <property type="entry name" value="RRM_dom"/>
</dbReference>
<dbReference type="PANTHER" id="PTHR32343:SF22">
    <property type="entry name" value="LD29830P"/>
    <property type="match status" value="1"/>
</dbReference>
<dbReference type="OrthoDB" id="7763451at2759"/>